<feature type="region of interest" description="Disordered" evidence="1">
    <location>
        <begin position="104"/>
        <end position="123"/>
    </location>
</feature>
<feature type="compositionally biased region" description="Basic and acidic residues" evidence="1">
    <location>
        <begin position="56"/>
        <end position="66"/>
    </location>
</feature>
<feature type="region of interest" description="Disordered" evidence="1">
    <location>
        <begin position="55"/>
        <end position="79"/>
    </location>
</feature>
<sequence>MAGGASTVSVEVAAALGDRRRKARNTAELGRGRRNGLGEEQEGLKAHPVLPLIGLGEDRRGEDSVEVKPAINGGSSGGVWGGGVGGDRAWAAAGAAEAGGDATLQRGRGVGGGMVRGDRSRRDSWRCRSHLARAVGRRRPGLGGSGCSGGGR</sequence>
<proteinExistence type="predicted"/>
<name>D3IVT0_PHYED</name>
<organism evidence="2">
    <name type="scientific">Phyllostachys edulis</name>
    <name type="common">Tortoise shell bamboo</name>
    <name type="synonym">Bambusa edulis</name>
    <dbReference type="NCBI Taxonomy" id="38705"/>
    <lineage>
        <taxon>Eukaryota</taxon>
        <taxon>Viridiplantae</taxon>
        <taxon>Streptophyta</taxon>
        <taxon>Embryophyta</taxon>
        <taxon>Tracheophyta</taxon>
        <taxon>Spermatophyta</taxon>
        <taxon>Magnoliopsida</taxon>
        <taxon>Liliopsida</taxon>
        <taxon>Poales</taxon>
        <taxon>Poaceae</taxon>
        <taxon>BOP clade</taxon>
        <taxon>Bambusoideae</taxon>
        <taxon>Arundinarodae</taxon>
        <taxon>Arundinarieae</taxon>
        <taxon>Arundinariinae</taxon>
        <taxon>Phyllostachys</taxon>
    </lineage>
</organism>
<evidence type="ECO:0000313" key="2">
    <source>
        <dbReference type="EMBL" id="ADB85420.1"/>
    </source>
</evidence>
<evidence type="ECO:0000256" key="1">
    <source>
        <dbReference type="SAM" id="MobiDB-lite"/>
    </source>
</evidence>
<accession>D3IVT0</accession>
<protein>
    <submittedName>
        <fullName evidence="2">Uncharacterized protein</fullName>
    </submittedName>
</protein>
<reference evidence="2" key="1">
    <citation type="journal article" date="2010" name="J. Integr. Plant Biol.">
        <title>Insights into the bamboo genome: syntenic relationships to rice and sorghum.</title>
        <authorList>
            <person name="Gui Y.J."/>
            <person name="Zhou Y."/>
            <person name="Wang Y."/>
            <person name="Wang S."/>
            <person name="Wang S.Y."/>
            <person name="Hu Y."/>
            <person name="Bo S.P."/>
            <person name="Chen H."/>
            <person name="Zhou C.P."/>
            <person name="Ma N.X."/>
            <person name="Zhang T.Z."/>
            <person name="Fan L.J."/>
        </authorList>
    </citation>
    <scope>NUCLEOTIDE SEQUENCE</scope>
    <source>
        <tissue evidence="2">Shoot</tissue>
    </source>
</reference>
<dbReference type="EMBL" id="GQ252887">
    <property type="protein sequence ID" value="ADB85420.1"/>
    <property type="molecule type" value="Genomic_DNA"/>
</dbReference>
<dbReference type="AlphaFoldDB" id="D3IVT0"/>
<feature type="region of interest" description="Disordered" evidence="1">
    <location>
        <begin position="13"/>
        <end position="43"/>
    </location>
</feature>